<evidence type="ECO:0000256" key="7">
    <source>
        <dbReference type="SAM" id="MobiDB-lite"/>
    </source>
</evidence>
<evidence type="ECO:0000313" key="8">
    <source>
        <dbReference type="EMBL" id="KAL3855307.1"/>
    </source>
</evidence>
<sequence length="331" mass="37446">MLCSCLLKIKRHGGLYKIISLNLVSGSGGGDGYDGGLLNIISVRMIRELCKGRLTEREVYKIMKHNDWDLDKTTNAILNSNELQAFLKDDVIRDLLKKQSISSEIRQFACAPCDHVWWRNVPARKTVSRCRRCRIKYDAIPQDQQWGWAIFRCHCGKVFSGFGQMNVTESKCYQQRGGCGQLALPCKIRPPERRDRTQKSRSRHSCNAPDCPSNLESVIDRKDAYGRRALIRVLQPNRNLIYLRGHRDDETTKRKPCQRSPENQPGRSGLAPTCVHPISRTNKPRVIVPSVPHISTGSTVDTFLNQRCVSSVSSFQPSELDIPEEIGAAVD</sequence>
<dbReference type="GO" id="GO:0003723">
    <property type="term" value="F:RNA binding"/>
    <property type="evidence" value="ECO:0007669"/>
    <property type="project" value="UniProtKB-KW"/>
</dbReference>
<evidence type="ECO:0000256" key="3">
    <source>
        <dbReference type="ARBA" id="ARBA00005469"/>
    </source>
</evidence>
<dbReference type="AlphaFoldDB" id="A0ABD3V446"/>
<accession>A0ABD3V446</accession>
<dbReference type="GO" id="GO:0036464">
    <property type="term" value="C:cytoplasmic ribonucleoprotein granule"/>
    <property type="evidence" value="ECO:0007669"/>
    <property type="project" value="UniProtKB-SubCell"/>
</dbReference>
<name>A0ABD3V446_SINWO</name>
<evidence type="ECO:0000313" key="9">
    <source>
        <dbReference type="Proteomes" id="UP001634394"/>
    </source>
</evidence>
<keyword evidence="9" id="KW-1185">Reference proteome</keyword>
<evidence type="ECO:0000256" key="6">
    <source>
        <dbReference type="ARBA" id="ARBA00023242"/>
    </source>
</evidence>
<gene>
    <name evidence="8" type="ORF">ACJMK2_014523</name>
</gene>
<comment type="caution">
    <text evidence="8">The sequence shown here is derived from an EMBL/GenBank/DDBJ whole genome shotgun (WGS) entry which is preliminary data.</text>
</comment>
<dbReference type="GO" id="GO:0005634">
    <property type="term" value="C:nucleus"/>
    <property type="evidence" value="ECO:0007669"/>
    <property type="project" value="UniProtKB-SubCell"/>
</dbReference>
<dbReference type="Pfam" id="PF15135">
    <property type="entry name" value="UPF0515"/>
    <property type="match status" value="1"/>
</dbReference>
<comment type="similarity">
    <text evidence="3">Belongs to the SHFL family.</text>
</comment>
<protein>
    <submittedName>
        <fullName evidence="8">Uncharacterized protein</fullName>
    </submittedName>
</protein>
<evidence type="ECO:0000256" key="5">
    <source>
        <dbReference type="ARBA" id="ARBA00022884"/>
    </source>
</evidence>
<comment type="subcellular location">
    <subcellularLocation>
        <location evidence="2">Cytoplasm</location>
        <location evidence="2">Cytoplasmic ribonucleoprotein granule</location>
    </subcellularLocation>
    <subcellularLocation>
        <location evidence="1">Nucleus</location>
    </subcellularLocation>
</comment>
<evidence type="ECO:0000256" key="2">
    <source>
        <dbReference type="ARBA" id="ARBA00004331"/>
    </source>
</evidence>
<dbReference type="EMBL" id="JBJQND010000014">
    <property type="protein sequence ID" value="KAL3855307.1"/>
    <property type="molecule type" value="Genomic_DNA"/>
</dbReference>
<organism evidence="8 9">
    <name type="scientific">Sinanodonta woodiana</name>
    <name type="common">Chinese pond mussel</name>
    <name type="synonym">Anodonta woodiana</name>
    <dbReference type="NCBI Taxonomy" id="1069815"/>
    <lineage>
        <taxon>Eukaryota</taxon>
        <taxon>Metazoa</taxon>
        <taxon>Spiralia</taxon>
        <taxon>Lophotrochozoa</taxon>
        <taxon>Mollusca</taxon>
        <taxon>Bivalvia</taxon>
        <taxon>Autobranchia</taxon>
        <taxon>Heteroconchia</taxon>
        <taxon>Palaeoheterodonta</taxon>
        <taxon>Unionida</taxon>
        <taxon>Unionoidea</taxon>
        <taxon>Unionidae</taxon>
        <taxon>Unioninae</taxon>
        <taxon>Sinanodonta</taxon>
    </lineage>
</organism>
<evidence type="ECO:0000256" key="1">
    <source>
        <dbReference type="ARBA" id="ARBA00004123"/>
    </source>
</evidence>
<keyword evidence="5" id="KW-0694">RNA-binding</keyword>
<keyword evidence="4" id="KW-0963">Cytoplasm</keyword>
<dbReference type="Proteomes" id="UP001634394">
    <property type="component" value="Unassembled WGS sequence"/>
</dbReference>
<keyword evidence="6" id="KW-0539">Nucleus</keyword>
<feature type="region of interest" description="Disordered" evidence="7">
    <location>
        <begin position="245"/>
        <end position="273"/>
    </location>
</feature>
<dbReference type="PANTHER" id="PTHR16135">
    <property type="entry name" value="REPRESSOR OF YIELD OF DENV PROTEIN"/>
    <property type="match status" value="1"/>
</dbReference>
<reference evidence="8 9" key="1">
    <citation type="submission" date="2024-11" db="EMBL/GenBank/DDBJ databases">
        <title>Chromosome-level genome assembly of the freshwater bivalve Anodonta woodiana.</title>
        <authorList>
            <person name="Chen X."/>
        </authorList>
    </citation>
    <scope>NUCLEOTIDE SEQUENCE [LARGE SCALE GENOMIC DNA]</scope>
    <source>
        <strain evidence="8">MN2024</strain>
        <tissue evidence="8">Gills</tissue>
    </source>
</reference>
<evidence type="ECO:0000256" key="4">
    <source>
        <dbReference type="ARBA" id="ARBA00022490"/>
    </source>
</evidence>
<dbReference type="PANTHER" id="PTHR16135:SF2">
    <property type="entry name" value="SHIFTLESS ANTIVIRAL INHIBITOR OF RIBOSOMAL FRAMESHIFTING PROTEIN"/>
    <property type="match status" value="1"/>
</dbReference>
<proteinExistence type="inferred from homology"/>
<dbReference type="InterPro" id="IPR026795">
    <property type="entry name" value="SHFL"/>
</dbReference>